<dbReference type="Proteomes" id="UP000077339">
    <property type="component" value="Unassembled WGS sequence"/>
</dbReference>
<proteinExistence type="predicted"/>
<keyword evidence="4" id="KW-1185">Reference proteome</keyword>
<dbReference type="STRING" id="1453497.AT15_09495"/>
<dbReference type="InterPro" id="IPR035926">
    <property type="entry name" value="NusB-like_sf"/>
</dbReference>
<evidence type="ECO:0000259" key="2">
    <source>
        <dbReference type="Pfam" id="PF01029"/>
    </source>
</evidence>
<dbReference type="Pfam" id="PF01029">
    <property type="entry name" value="NusB"/>
    <property type="match status" value="1"/>
</dbReference>
<evidence type="ECO:0000313" key="3">
    <source>
        <dbReference type="EMBL" id="OAA30907.1"/>
    </source>
</evidence>
<evidence type="ECO:0000313" key="4">
    <source>
        <dbReference type="Proteomes" id="UP000077339"/>
    </source>
</evidence>
<dbReference type="PATRIC" id="fig|1453497.3.peg.1882"/>
<dbReference type="OrthoDB" id="9810297at2"/>
<keyword evidence="1" id="KW-0694">RNA-binding</keyword>
<reference evidence="3 4" key="1">
    <citation type="submission" date="2014-02" db="EMBL/GenBank/DDBJ databases">
        <title>Kosmotoga genome sequencing.</title>
        <authorList>
            <person name="Pollo S.M."/>
            <person name="Charchuk R."/>
            <person name="Nesbo C.L."/>
        </authorList>
    </citation>
    <scope>NUCLEOTIDE SEQUENCE [LARGE SCALE GENOMIC DNA]</scope>
    <source>
        <strain evidence="3 4">S304</strain>
    </source>
</reference>
<organism evidence="3 4">
    <name type="scientific">Kosmotoga arenicorallina S304</name>
    <dbReference type="NCBI Taxonomy" id="1453497"/>
    <lineage>
        <taxon>Bacteria</taxon>
        <taxon>Thermotogati</taxon>
        <taxon>Thermotogota</taxon>
        <taxon>Thermotogae</taxon>
        <taxon>Kosmotogales</taxon>
        <taxon>Kosmotogaceae</taxon>
        <taxon>Kosmotoga</taxon>
    </lineage>
</organism>
<accession>A0A176K1P1</accession>
<evidence type="ECO:0000256" key="1">
    <source>
        <dbReference type="ARBA" id="ARBA00022884"/>
    </source>
</evidence>
<feature type="domain" description="NusB/RsmB/TIM44" evidence="2">
    <location>
        <begin position="8"/>
        <end position="125"/>
    </location>
</feature>
<dbReference type="AlphaFoldDB" id="A0A176K1P1"/>
<name>A0A176K1P1_9BACT</name>
<dbReference type="RefSeq" id="WP_068347169.1">
    <property type="nucleotide sequence ID" value="NZ_JFHK01000006.1"/>
</dbReference>
<dbReference type="SUPFAM" id="SSF48013">
    <property type="entry name" value="NusB-like"/>
    <property type="match status" value="1"/>
</dbReference>
<gene>
    <name evidence="3" type="ORF">AT15_09495</name>
</gene>
<dbReference type="Gene3D" id="1.10.940.10">
    <property type="entry name" value="NusB-like"/>
    <property type="match status" value="1"/>
</dbReference>
<sequence>MIETDMKDSREIALEILNYFDKNGYIPSKKVEIAFSTLSFESKKFAANLYLGTLRKRVLIDYILMKFLKRPDKLPVAIKNALRIGVFQLYFMDAVPDYAAIKESVALVGVKSFRNLVNAVLRKVAGERVDLNALPLWLKYSHPKWLVEYIKGLPHIGDIKPLLEYNQTPPSDAFVASESELAELEEKGFLFASSDFSDSYILVERGIDDLKLQRIDEMEYILKGMEKEVIRMSGSALSLLNQKPWLFFTLEAETFSREKRKLIQEILEVKHGEFLLMIDSYSLEETRDLVFELNKAGYECADFDSTLKGSLKATEMGYGAYYFPPDAPRPCFITYLKKR</sequence>
<comment type="caution">
    <text evidence="3">The sequence shown here is derived from an EMBL/GenBank/DDBJ whole genome shotgun (WGS) entry which is preliminary data.</text>
</comment>
<dbReference type="GO" id="GO:0006355">
    <property type="term" value="P:regulation of DNA-templated transcription"/>
    <property type="evidence" value="ECO:0007669"/>
    <property type="project" value="InterPro"/>
</dbReference>
<dbReference type="EMBL" id="JFHK01000006">
    <property type="protein sequence ID" value="OAA30907.1"/>
    <property type="molecule type" value="Genomic_DNA"/>
</dbReference>
<dbReference type="GO" id="GO:0003723">
    <property type="term" value="F:RNA binding"/>
    <property type="evidence" value="ECO:0007669"/>
    <property type="project" value="UniProtKB-KW"/>
</dbReference>
<dbReference type="InterPro" id="IPR006027">
    <property type="entry name" value="NusB_RsmB_TIM44"/>
</dbReference>
<protein>
    <recommendedName>
        <fullName evidence="2">NusB/RsmB/TIM44 domain-containing protein</fullName>
    </recommendedName>
</protein>